<dbReference type="Proteomes" id="UP000243799">
    <property type="component" value="Unassembled WGS sequence"/>
</dbReference>
<accession>A0A1I0Z1C6</accession>
<keyword evidence="1" id="KW-1133">Transmembrane helix</keyword>
<keyword evidence="1" id="KW-0472">Membrane</keyword>
<name>A0A1I0Z1C6_9PSEU</name>
<dbReference type="EMBL" id="FOKG01000006">
    <property type="protein sequence ID" value="SFB19519.1"/>
    <property type="molecule type" value="Genomic_DNA"/>
</dbReference>
<gene>
    <name evidence="2" type="ORF">SAMN05216266_10642</name>
</gene>
<evidence type="ECO:0000256" key="1">
    <source>
        <dbReference type="SAM" id="Phobius"/>
    </source>
</evidence>
<organism evidence="2 3">
    <name type="scientific">Amycolatopsis marina</name>
    <dbReference type="NCBI Taxonomy" id="490629"/>
    <lineage>
        <taxon>Bacteria</taxon>
        <taxon>Bacillati</taxon>
        <taxon>Actinomycetota</taxon>
        <taxon>Actinomycetes</taxon>
        <taxon>Pseudonocardiales</taxon>
        <taxon>Pseudonocardiaceae</taxon>
        <taxon>Amycolatopsis</taxon>
    </lineage>
</organism>
<evidence type="ECO:0000313" key="3">
    <source>
        <dbReference type="Proteomes" id="UP000243799"/>
    </source>
</evidence>
<reference evidence="3" key="1">
    <citation type="submission" date="2016-10" db="EMBL/GenBank/DDBJ databases">
        <authorList>
            <person name="Varghese N."/>
            <person name="Submissions S."/>
        </authorList>
    </citation>
    <scope>NUCLEOTIDE SEQUENCE [LARGE SCALE GENOMIC DNA]</scope>
    <source>
        <strain evidence="3">CGMCC 4.3568</strain>
    </source>
</reference>
<proteinExistence type="predicted"/>
<sequence length="170" mass="18274">MRLEKSDVADLVGEQPRFQVREWRIDRGGWVVMFLIVLAGLLGLWGGGPLGEATVSAGDGSMSVSYDRFVRNLGESTLIAEFPPGSAEADSVSLAVDQAYLTSNQVQSITPEPDTVTARNGRFVYEFPAAADTSLTVRFDLRPSSGAGVRTATIESGSGGQARLWQFVYP</sequence>
<evidence type="ECO:0000313" key="2">
    <source>
        <dbReference type="EMBL" id="SFB19519.1"/>
    </source>
</evidence>
<feature type="transmembrane region" description="Helical" evidence="1">
    <location>
        <begin position="28"/>
        <end position="47"/>
    </location>
</feature>
<dbReference type="AlphaFoldDB" id="A0A1I0Z1C6"/>
<protein>
    <submittedName>
        <fullName evidence="2">Uncharacterized protein</fullName>
    </submittedName>
</protein>
<keyword evidence="3" id="KW-1185">Reference proteome</keyword>
<keyword evidence="1" id="KW-0812">Transmembrane</keyword>
<dbReference type="RefSeq" id="WP_091672795.1">
    <property type="nucleotide sequence ID" value="NZ_FOKG01000006.1"/>
</dbReference>
<dbReference type="STRING" id="490629.SAMN05216266_10642"/>
<dbReference type="OrthoDB" id="3556037at2"/>